<name>A0A6G0WHK2_9STRA</name>
<protein>
    <recommendedName>
        <fullName evidence="2">Reverse transcriptase Ty1/copia-type domain-containing protein</fullName>
    </recommendedName>
</protein>
<feature type="domain" description="Reverse transcriptase Ty1/copia-type" evidence="2">
    <location>
        <begin position="74"/>
        <end position="319"/>
    </location>
</feature>
<dbReference type="InterPro" id="IPR043502">
    <property type="entry name" value="DNA/RNA_pol_sf"/>
</dbReference>
<accession>A0A6G0WHK2</accession>
<feature type="region of interest" description="Disordered" evidence="1">
    <location>
        <begin position="1"/>
        <end position="21"/>
    </location>
</feature>
<keyword evidence="4" id="KW-1185">Reference proteome</keyword>
<evidence type="ECO:0000313" key="3">
    <source>
        <dbReference type="EMBL" id="KAF0726652.1"/>
    </source>
</evidence>
<dbReference type="SUPFAM" id="SSF56672">
    <property type="entry name" value="DNA/RNA polymerases"/>
    <property type="match status" value="1"/>
</dbReference>
<dbReference type="PANTHER" id="PTHR43383">
    <property type="entry name" value="NODULIN 6"/>
    <property type="match status" value="1"/>
</dbReference>
<dbReference type="EMBL" id="VJMJ01000211">
    <property type="protein sequence ID" value="KAF0726652.1"/>
    <property type="molecule type" value="Genomic_DNA"/>
</dbReference>
<gene>
    <name evidence="3" type="ORF">Ae201684_015152</name>
</gene>
<dbReference type="AlphaFoldDB" id="A0A6G0WHK2"/>
<evidence type="ECO:0000259" key="2">
    <source>
        <dbReference type="Pfam" id="PF07727"/>
    </source>
</evidence>
<proteinExistence type="predicted"/>
<reference evidence="3 4" key="1">
    <citation type="submission" date="2019-07" db="EMBL/GenBank/DDBJ databases">
        <title>Genomics analysis of Aphanomyces spp. identifies a new class of oomycete effector associated with host adaptation.</title>
        <authorList>
            <person name="Gaulin E."/>
        </authorList>
    </citation>
    <scope>NUCLEOTIDE SEQUENCE [LARGE SCALE GENOMIC DNA]</scope>
    <source>
        <strain evidence="3 4">ATCC 201684</strain>
    </source>
</reference>
<comment type="caution">
    <text evidence="3">The sequence shown here is derived from an EMBL/GenBank/DDBJ whole genome shotgun (WGS) entry which is preliminary data.</text>
</comment>
<dbReference type="Pfam" id="PF07727">
    <property type="entry name" value="RVT_2"/>
    <property type="match status" value="1"/>
</dbReference>
<organism evidence="3 4">
    <name type="scientific">Aphanomyces euteiches</name>
    <dbReference type="NCBI Taxonomy" id="100861"/>
    <lineage>
        <taxon>Eukaryota</taxon>
        <taxon>Sar</taxon>
        <taxon>Stramenopiles</taxon>
        <taxon>Oomycota</taxon>
        <taxon>Saprolegniomycetes</taxon>
        <taxon>Saprolegniales</taxon>
        <taxon>Verrucalvaceae</taxon>
        <taxon>Aphanomyces</taxon>
    </lineage>
</organism>
<evidence type="ECO:0000313" key="4">
    <source>
        <dbReference type="Proteomes" id="UP000481153"/>
    </source>
</evidence>
<evidence type="ECO:0000256" key="1">
    <source>
        <dbReference type="SAM" id="MobiDB-lite"/>
    </source>
</evidence>
<dbReference type="PANTHER" id="PTHR43383:SF2">
    <property type="entry name" value="AMIDOHYDROLASE 2 FAMILY PROTEIN"/>
    <property type="match status" value="1"/>
</dbReference>
<dbReference type="InterPro" id="IPR013103">
    <property type="entry name" value="RVT_2"/>
</dbReference>
<sequence length="322" mass="36717">MTNRSESLEEVTERRQSKRQTMPPRAWWEVAQFAHIVASVGEDLPSTYQEAMESDNASKWKDACESEIKSLLDNKTWDVVELPQGRKAIGCKWVFKVKEKADGSIDKYKARLVAKGYSQTFGIDYEETFTPVAKFTSIRVLLSLAAKHNLELQQMDVNTAFLNSDLDEDIYMEIPMGLNDHKNPGLSKPVLKLKKSLYGLKQAPRLWNQTIDGFMLSIGFVKSKADHCIYIKRQDEDIILVSLYVDDLILASNSDEMMQTTKIALSKRFKMTDLGPLSYCLGIEIVRSPSGSVFIHQSKFLKSVLTKFYMQDSKKVHVPNNR</sequence>
<dbReference type="VEuPathDB" id="FungiDB:AeMF1_013507"/>
<dbReference type="Proteomes" id="UP000481153">
    <property type="component" value="Unassembled WGS sequence"/>
</dbReference>